<sequence>MTQFEQLDLLLNEYGGIIQTFQVIDNGISKPVFYSYVKERGLEQAAHGVYVSPDTWTDAMYILHLRCSQAVFSHETALFFHDLTDREPLKYTITVRTGYNPSRLQEDGFQVYTIKKDLHETGITTMQTPFGHSVPVYDMERTICDLLRSRKNVEMQVFQDALKQYAKRKDKNLRMLMKYATMFHVENILRPYLEVLL</sequence>
<evidence type="ECO:0000313" key="1">
    <source>
        <dbReference type="EMBL" id="RHM73322.1"/>
    </source>
</evidence>
<comment type="caution">
    <text evidence="1">The sequence shown here is derived from an EMBL/GenBank/DDBJ whole genome shotgun (WGS) entry which is preliminary data.</text>
</comment>
<reference evidence="1 2" key="1">
    <citation type="submission" date="2018-08" db="EMBL/GenBank/DDBJ databases">
        <title>A genome reference for cultivated species of the human gut microbiota.</title>
        <authorList>
            <person name="Zou Y."/>
            <person name="Xue W."/>
            <person name="Luo G."/>
        </authorList>
    </citation>
    <scope>NUCLEOTIDE SEQUENCE [LARGE SCALE GENOMIC DNA]</scope>
    <source>
        <strain evidence="1 2">AF33-12</strain>
    </source>
</reference>
<dbReference type="Proteomes" id="UP000285610">
    <property type="component" value="Unassembled WGS sequence"/>
</dbReference>
<evidence type="ECO:0000313" key="2">
    <source>
        <dbReference type="Proteomes" id="UP000285610"/>
    </source>
</evidence>
<dbReference type="AlphaFoldDB" id="A0A415S7K1"/>
<gene>
    <name evidence="1" type="ORF">DWZ50_12540</name>
</gene>
<name>A0A415S7K1_MEDGN</name>
<organism evidence="1 2">
    <name type="scientific">Mediterraneibacter gnavus</name>
    <name type="common">Ruminococcus gnavus</name>
    <dbReference type="NCBI Taxonomy" id="33038"/>
    <lineage>
        <taxon>Bacteria</taxon>
        <taxon>Bacillati</taxon>
        <taxon>Bacillota</taxon>
        <taxon>Clostridia</taxon>
        <taxon>Lachnospirales</taxon>
        <taxon>Lachnospiraceae</taxon>
        <taxon>Mediterraneibacter</taxon>
    </lineage>
</organism>
<proteinExistence type="predicted"/>
<dbReference type="EMBL" id="QRQE01000032">
    <property type="protein sequence ID" value="RHM73322.1"/>
    <property type="molecule type" value="Genomic_DNA"/>
</dbReference>
<accession>A0A415S7K1</accession>
<dbReference type="RefSeq" id="WP_118444898.1">
    <property type="nucleotide sequence ID" value="NZ_JBCPGC010000028.1"/>
</dbReference>
<protein>
    <submittedName>
        <fullName evidence="1">Abortive phage infection protein</fullName>
    </submittedName>
</protein>